<proteinExistence type="predicted"/>
<evidence type="ECO:0000259" key="1">
    <source>
        <dbReference type="Pfam" id="PF08722"/>
    </source>
</evidence>
<dbReference type="HOGENOM" id="CLU_2257572_0_0_6"/>
<dbReference type="KEGG" id="abm:ABSDF3340"/>
<dbReference type="BioCyc" id="ABAU509170:GCL9-2769-MONOMER"/>
<dbReference type="EMBL" id="CU468230">
    <property type="protein sequence ID" value="CAP02609.1"/>
    <property type="molecule type" value="Genomic_DNA"/>
</dbReference>
<gene>
    <name evidence="2" type="ordered locus">ABSDF3340</name>
</gene>
<sequence length="103" mass="12060">MQMKRLQRSPVRQIGIQTRSMTGLVPEYGQFESSLERDFMELIKFDKNVELYAPQPLVISYIDKHNKKRTYTPDGLLEYRTDISPAKERLCCIKLFMKVSSAI</sequence>
<feature type="domain" description="TnsA endonuclease N-terminal" evidence="1">
    <location>
        <begin position="46"/>
        <end position="94"/>
    </location>
</feature>
<dbReference type="AlphaFoldDB" id="B0VMJ5"/>
<dbReference type="InterPro" id="IPR014833">
    <property type="entry name" value="TnsA_N"/>
</dbReference>
<dbReference type="Proteomes" id="UP000001741">
    <property type="component" value="Chromosome"/>
</dbReference>
<protein>
    <recommendedName>
        <fullName evidence="1">TnsA endonuclease N-terminal domain-containing protein</fullName>
    </recommendedName>
</protein>
<accession>B0VMJ5</accession>
<evidence type="ECO:0000313" key="2">
    <source>
        <dbReference type="EMBL" id="CAP02609.1"/>
    </source>
</evidence>
<evidence type="ECO:0000313" key="3">
    <source>
        <dbReference type="Proteomes" id="UP000001741"/>
    </source>
</evidence>
<dbReference type="Pfam" id="PF08722">
    <property type="entry name" value="Tn7_TnsA-like_N"/>
    <property type="match status" value="1"/>
</dbReference>
<organism evidence="2 3">
    <name type="scientific">Acinetobacter baumannii (strain SDF)</name>
    <dbReference type="NCBI Taxonomy" id="509170"/>
    <lineage>
        <taxon>Bacteria</taxon>
        <taxon>Pseudomonadati</taxon>
        <taxon>Pseudomonadota</taxon>
        <taxon>Gammaproteobacteria</taxon>
        <taxon>Moraxellales</taxon>
        <taxon>Moraxellaceae</taxon>
        <taxon>Acinetobacter</taxon>
        <taxon>Acinetobacter calcoaceticus/baumannii complex</taxon>
    </lineage>
</organism>
<name>B0VMJ5_ACIBS</name>
<reference evidence="2 3" key="1">
    <citation type="journal article" date="2008" name="PLoS ONE">
        <title>Comparative analysis of Acinetobacters: three genomes for three lifestyles.</title>
        <authorList>
            <person name="Vallenet D."/>
            <person name="Nordmann P."/>
            <person name="Barbe V."/>
            <person name="Poirel L."/>
            <person name="Mangenot S."/>
            <person name="Bataille E."/>
            <person name="Dossat C."/>
            <person name="Gas S."/>
            <person name="Kreimeyer A."/>
            <person name="Lenoble P."/>
            <person name="Oztas S."/>
            <person name="Poulain J."/>
            <person name="Segurens B."/>
            <person name="Robert C."/>
            <person name="Abergel C."/>
            <person name="Claverie J.M."/>
            <person name="Raoult D."/>
            <person name="Medigue C."/>
            <person name="Weissenbach J."/>
            <person name="Cruveiller S."/>
        </authorList>
    </citation>
    <scope>NUCLEOTIDE SEQUENCE [LARGE SCALE GENOMIC DNA]</scope>
    <source>
        <strain evidence="2 3">SDF</strain>
    </source>
</reference>